<dbReference type="EMBL" id="JBHSOZ010000005">
    <property type="protein sequence ID" value="MFC5713352.1"/>
    <property type="molecule type" value="Genomic_DNA"/>
</dbReference>
<evidence type="ECO:0000313" key="4">
    <source>
        <dbReference type="EMBL" id="MFC5713352.1"/>
    </source>
</evidence>
<gene>
    <name evidence="4" type="ORF">ACFPU1_11190</name>
</gene>
<dbReference type="Pfam" id="PF07963">
    <property type="entry name" value="N_methyl"/>
    <property type="match status" value="1"/>
</dbReference>
<feature type="transmembrane region" description="Helical" evidence="3">
    <location>
        <begin position="17"/>
        <end position="37"/>
    </location>
</feature>
<dbReference type="RefSeq" id="WP_385941077.1">
    <property type="nucleotide sequence ID" value="NZ_JBHSOZ010000005.1"/>
</dbReference>
<evidence type="ECO:0000256" key="2">
    <source>
        <dbReference type="ARBA" id="ARBA00023287"/>
    </source>
</evidence>
<keyword evidence="3" id="KW-0472">Membrane</keyword>
<dbReference type="InterPro" id="IPR016977">
    <property type="entry name" value="ComGF"/>
</dbReference>
<dbReference type="Pfam" id="PF15980">
    <property type="entry name" value="ComGF"/>
    <property type="match status" value="1"/>
</dbReference>
<comment type="caution">
    <text evidence="4">The sequence shown here is derived from an EMBL/GenBank/DDBJ whole genome shotgun (WGS) entry which is preliminary data.</text>
</comment>
<protein>
    <submittedName>
        <fullName evidence="4">Competence type IV pilus minor pilin ComGF</fullName>
    </submittedName>
</protein>
<organism evidence="4 5">
    <name type="scientific">Thalassorhabdus alkalitolerans</name>
    <dbReference type="NCBI Taxonomy" id="2282697"/>
    <lineage>
        <taxon>Bacteria</taxon>
        <taxon>Bacillati</taxon>
        <taxon>Bacillota</taxon>
        <taxon>Bacilli</taxon>
        <taxon>Bacillales</taxon>
        <taxon>Bacillaceae</taxon>
        <taxon>Thalassorhabdus</taxon>
    </lineage>
</organism>
<dbReference type="PROSITE" id="PS00409">
    <property type="entry name" value="PROKAR_NTER_METHYL"/>
    <property type="match status" value="1"/>
</dbReference>
<reference evidence="5" key="1">
    <citation type="journal article" date="2019" name="Int. J. Syst. Evol. Microbiol.">
        <title>The Global Catalogue of Microorganisms (GCM) 10K type strain sequencing project: providing services to taxonomists for standard genome sequencing and annotation.</title>
        <authorList>
            <consortium name="The Broad Institute Genomics Platform"/>
            <consortium name="The Broad Institute Genome Sequencing Center for Infectious Disease"/>
            <person name="Wu L."/>
            <person name="Ma J."/>
        </authorList>
    </citation>
    <scope>NUCLEOTIDE SEQUENCE [LARGE SCALE GENOMIC DNA]</scope>
    <source>
        <strain evidence="5">CECT 7184</strain>
    </source>
</reference>
<keyword evidence="3" id="KW-1133">Transmembrane helix</keyword>
<keyword evidence="5" id="KW-1185">Reference proteome</keyword>
<evidence type="ECO:0000256" key="3">
    <source>
        <dbReference type="SAM" id="Phobius"/>
    </source>
</evidence>
<dbReference type="NCBIfam" id="TIGR02532">
    <property type="entry name" value="IV_pilin_GFxxxE"/>
    <property type="match status" value="1"/>
</dbReference>
<dbReference type="Proteomes" id="UP001596142">
    <property type="component" value="Unassembled WGS sequence"/>
</dbReference>
<keyword evidence="2" id="KW-0178">Competence</keyword>
<dbReference type="InterPro" id="IPR012902">
    <property type="entry name" value="N_methyl_site"/>
</dbReference>
<evidence type="ECO:0000256" key="1">
    <source>
        <dbReference type="ARBA" id="ARBA00004241"/>
    </source>
</evidence>
<accession>A0ABW0YPS7</accession>
<sequence length="156" mass="17159">MSIVPILNKGFTLIETLISLVIVTAIAAFLPLAISSLDGTGSIERMKSEQEKDIFFQQLRLDTKYTGMITTGVQRIELEEETEIITYELIGTNIVRKVNQKGYEIVLQHVSDFEAEMVGEGAKVVVTAESGASGFVHIGPSQFEKGVHEGWISRGQ</sequence>
<evidence type="ECO:0000313" key="5">
    <source>
        <dbReference type="Proteomes" id="UP001596142"/>
    </source>
</evidence>
<proteinExistence type="predicted"/>
<name>A0ABW0YPS7_9BACI</name>
<comment type="subcellular location">
    <subcellularLocation>
        <location evidence="1">Cell surface</location>
    </subcellularLocation>
</comment>
<keyword evidence="3" id="KW-0812">Transmembrane</keyword>